<gene>
    <name evidence="3" type="ordered locus">Ksed_03090</name>
</gene>
<dbReference type="eggNOG" id="COG0003">
    <property type="taxonomic scope" value="Bacteria"/>
</dbReference>
<reference evidence="3 4" key="1">
    <citation type="journal article" date="2009" name="Stand. Genomic Sci.">
        <title>Complete genome sequence of Kytococcus sedentarius type strain (541).</title>
        <authorList>
            <person name="Sims D."/>
            <person name="Brettin T."/>
            <person name="Detter J.C."/>
            <person name="Han C."/>
            <person name="Lapidus A."/>
            <person name="Copeland A."/>
            <person name="Glavina Del Rio T."/>
            <person name="Nolan M."/>
            <person name="Chen F."/>
            <person name="Lucas S."/>
            <person name="Tice H."/>
            <person name="Cheng J.F."/>
            <person name="Bruce D."/>
            <person name="Goodwin L."/>
            <person name="Pitluck S."/>
            <person name="Ovchinnikova G."/>
            <person name="Pati A."/>
            <person name="Ivanova N."/>
            <person name="Mavrommatis K."/>
            <person name="Chen A."/>
            <person name="Palaniappan K."/>
            <person name="D'haeseleer P."/>
            <person name="Chain P."/>
            <person name="Bristow J."/>
            <person name="Eisen J.A."/>
            <person name="Markowitz V."/>
            <person name="Hugenholtz P."/>
            <person name="Schneider S."/>
            <person name="Goker M."/>
            <person name="Pukall R."/>
            <person name="Kyrpides N.C."/>
            <person name="Klenk H.P."/>
        </authorList>
    </citation>
    <scope>NUCLEOTIDE SEQUENCE [LARGE SCALE GENOMIC DNA]</scope>
    <source>
        <strain evidence="4">ATCC 14392 / DSM 20547 / JCM 11482 / CCUG 33030 / NBRC 15357 / NCTC 11040 / CCM 314 / 541</strain>
    </source>
</reference>
<dbReference type="Proteomes" id="UP000006666">
    <property type="component" value="Chromosome"/>
</dbReference>
<dbReference type="EMBL" id="CP001686">
    <property type="protein sequence ID" value="ACV05386.1"/>
    <property type="molecule type" value="Genomic_DNA"/>
</dbReference>
<keyword evidence="4" id="KW-1185">Reference proteome</keyword>
<dbReference type="PANTHER" id="PTHR10803:SF3">
    <property type="entry name" value="ATPASE GET3"/>
    <property type="match status" value="1"/>
</dbReference>
<name>C7NJZ9_KYTSD</name>
<protein>
    <submittedName>
        <fullName evidence="3">Oxyanion-translocating ATPase</fullName>
    </submittedName>
</protein>
<sequence>MSSLLETLLTRSTLFVGGKGGVGKTTMASAVALEAARRGRRTLLVSTDPAHNLGHLWGRRLGGRVTAVREGLEVLEIDPTREVEEHLAAVGRTMRRMMPEHLHGEVARHLDAAREAPGTQEAALLEAVADVVAGAPERDLVVFDTAPSGHTSRLLSLPEHLRAWTDALLARQDSSARFGQALRGLGDADASSRRARRDAEIRGVLERRRARFELLRTTFTAPETGFLLVMTAERLPADETLELHDTLAGLGVGIDGLVVNRRSPRDQGEFLARRHVQEQVHLDRVRTALPDLPALEIPLHDTDPVGEDGLAQVVRALAGEPG</sequence>
<evidence type="ECO:0000313" key="3">
    <source>
        <dbReference type="EMBL" id="ACV05386.1"/>
    </source>
</evidence>
<dbReference type="CDD" id="cd02035">
    <property type="entry name" value="ArsA"/>
    <property type="match status" value="1"/>
</dbReference>
<comment type="similarity">
    <text evidence="1">Belongs to the arsA ATPase family.</text>
</comment>
<organism evidence="3 4">
    <name type="scientific">Kytococcus sedentarius (strain ATCC 14392 / DSM 20547 / JCM 11482 / CCUG 33030 / NBRC 15357 / NCTC 11040 / CCM 314 / 541)</name>
    <name type="common">Micrococcus sedentarius</name>
    <dbReference type="NCBI Taxonomy" id="478801"/>
    <lineage>
        <taxon>Bacteria</taxon>
        <taxon>Bacillati</taxon>
        <taxon>Actinomycetota</taxon>
        <taxon>Actinomycetes</taxon>
        <taxon>Micrococcales</taxon>
        <taxon>Kytococcaceae</taxon>
        <taxon>Kytococcus</taxon>
    </lineage>
</organism>
<dbReference type="SUPFAM" id="SSF52540">
    <property type="entry name" value="P-loop containing nucleoside triphosphate hydrolases"/>
    <property type="match status" value="1"/>
</dbReference>
<dbReference type="AlphaFoldDB" id="C7NJZ9"/>
<dbReference type="STRING" id="478801.Ksed_03090"/>
<dbReference type="NCBIfam" id="TIGR00345">
    <property type="entry name" value="GET3_arsA_TRC40"/>
    <property type="match status" value="1"/>
</dbReference>
<dbReference type="KEGG" id="kse:Ksed_03090"/>
<dbReference type="InterPro" id="IPR025723">
    <property type="entry name" value="ArsA/GET3_ATPase-like"/>
</dbReference>
<dbReference type="HOGENOM" id="CLU_040761_4_0_11"/>
<evidence type="ECO:0000313" key="4">
    <source>
        <dbReference type="Proteomes" id="UP000006666"/>
    </source>
</evidence>
<dbReference type="Gene3D" id="3.40.50.300">
    <property type="entry name" value="P-loop containing nucleotide triphosphate hydrolases"/>
    <property type="match status" value="1"/>
</dbReference>
<dbReference type="InterPro" id="IPR027417">
    <property type="entry name" value="P-loop_NTPase"/>
</dbReference>
<evidence type="ECO:0000259" key="2">
    <source>
        <dbReference type="Pfam" id="PF02374"/>
    </source>
</evidence>
<feature type="domain" description="ArsA/GET3 Anion-transporting ATPase-like" evidence="2">
    <location>
        <begin position="13"/>
        <end position="317"/>
    </location>
</feature>
<dbReference type="GO" id="GO:0005524">
    <property type="term" value="F:ATP binding"/>
    <property type="evidence" value="ECO:0007669"/>
    <property type="project" value="InterPro"/>
</dbReference>
<dbReference type="RefSeq" id="WP_012801804.1">
    <property type="nucleotide sequence ID" value="NC_013169.1"/>
</dbReference>
<proteinExistence type="inferred from homology"/>
<dbReference type="PANTHER" id="PTHR10803">
    <property type="entry name" value="ARSENICAL PUMP-DRIVING ATPASE ARSENITE-TRANSLOCATING ATPASE"/>
    <property type="match status" value="1"/>
</dbReference>
<accession>C7NJZ9</accession>
<evidence type="ECO:0000256" key="1">
    <source>
        <dbReference type="ARBA" id="ARBA00011040"/>
    </source>
</evidence>
<dbReference type="Pfam" id="PF02374">
    <property type="entry name" value="ArsA_ATPase"/>
    <property type="match status" value="1"/>
</dbReference>
<dbReference type="GO" id="GO:0016887">
    <property type="term" value="F:ATP hydrolysis activity"/>
    <property type="evidence" value="ECO:0007669"/>
    <property type="project" value="InterPro"/>
</dbReference>
<dbReference type="InterPro" id="IPR016300">
    <property type="entry name" value="ATPase_ArsA/GET3"/>
</dbReference>